<comment type="caution">
    <text evidence="1">The sequence shown here is derived from an EMBL/GenBank/DDBJ whole genome shotgun (WGS) entry which is preliminary data.</text>
</comment>
<proteinExistence type="predicted"/>
<reference evidence="1" key="1">
    <citation type="journal article" date="2015" name="Genome Biol. Evol.">
        <title>Organellar Genomes of White Spruce (Picea glauca): Assembly and Annotation.</title>
        <authorList>
            <person name="Jackman S.D."/>
            <person name="Warren R.L."/>
            <person name="Gibb E.A."/>
            <person name="Vandervalk B.P."/>
            <person name="Mohamadi H."/>
            <person name="Chu J."/>
            <person name="Raymond A."/>
            <person name="Pleasance S."/>
            <person name="Coope R."/>
            <person name="Wildung M.R."/>
            <person name="Ritland C.E."/>
            <person name="Bousquet J."/>
            <person name="Jones S.J."/>
            <person name="Bohlmann J."/>
            <person name="Birol I."/>
        </authorList>
    </citation>
    <scope>NUCLEOTIDE SEQUENCE [LARGE SCALE GENOMIC DNA]</scope>
    <source>
        <tissue evidence="1">Flushing bud</tissue>
    </source>
</reference>
<sequence>MCFYPTTEKIYIIGKKGIGTRVPLHRKGILFYRRDTRGSFSTYLFLLPRQRQGDRVPYYPGEGVFKESLREGIEMLLPFLIRHRKISNVYTYIIDSIETTLPPYSLYKAGKSPPYSIIYMSCFRAGVNSCVIPSTPFPLPFLYIIRCWFNQQAK</sequence>
<accession>A0A101LWJ3</accession>
<dbReference type="EMBL" id="LKAM01000011">
    <property type="protein sequence ID" value="KUM46468.1"/>
    <property type="molecule type" value="Genomic_DNA"/>
</dbReference>
<name>A0A101LWJ3_PICGL</name>
<protein>
    <submittedName>
        <fullName evidence="1">Uncharacterized protein</fullName>
    </submittedName>
</protein>
<dbReference type="AlphaFoldDB" id="A0A101LWJ3"/>
<gene>
    <name evidence="1" type="ORF">ABT39_MTgene1569</name>
</gene>
<keyword evidence="1" id="KW-0496">Mitochondrion</keyword>
<geneLocation type="mitochondrion" evidence="1"/>
<evidence type="ECO:0000313" key="1">
    <source>
        <dbReference type="EMBL" id="KUM46468.1"/>
    </source>
</evidence>
<organism evidence="1">
    <name type="scientific">Picea glauca</name>
    <name type="common">White spruce</name>
    <name type="synonym">Pinus glauca</name>
    <dbReference type="NCBI Taxonomy" id="3330"/>
    <lineage>
        <taxon>Eukaryota</taxon>
        <taxon>Viridiplantae</taxon>
        <taxon>Streptophyta</taxon>
        <taxon>Embryophyta</taxon>
        <taxon>Tracheophyta</taxon>
        <taxon>Spermatophyta</taxon>
        <taxon>Pinopsida</taxon>
        <taxon>Pinidae</taxon>
        <taxon>Conifers I</taxon>
        <taxon>Pinales</taxon>
        <taxon>Pinaceae</taxon>
        <taxon>Picea</taxon>
    </lineage>
</organism>